<dbReference type="Proteomes" id="UP000519859">
    <property type="component" value="Unassembled WGS sequence"/>
</dbReference>
<evidence type="ECO:0000313" key="7">
    <source>
        <dbReference type="EMBL" id="EMM0025400.1"/>
    </source>
</evidence>
<dbReference type="RefSeq" id="WP_001208878.1">
    <property type="nucleotide sequence ID" value="NZ_AP021933.1"/>
</dbReference>
<dbReference type="EMBL" id="AATJYL010000003">
    <property type="protein sequence ID" value="EFM1444284.1"/>
    <property type="molecule type" value="Genomic_DNA"/>
</dbReference>
<dbReference type="Proteomes" id="UP000254877">
    <property type="component" value="Unassembled WGS sequence"/>
</dbReference>
<dbReference type="EMBL" id="DABGKZ010000183">
    <property type="protein sequence ID" value="HAJ5153495.1"/>
    <property type="molecule type" value="Genomic_DNA"/>
</dbReference>
<evidence type="ECO:0000313" key="17">
    <source>
        <dbReference type="EMBL" id="NYQ38467.1"/>
    </source>
</evidence>
<evidence type="ECO:0000313" key="20">
    <source>
        <dbReference type="EMBL" id="STF44051.1"/>
    </source>
</evidence>
<dbReference type="Proteomes" id="UP000533284">
    <property type="component" value="Unassembled WGS sequence"/>
</dbReference>
<evidence type="ECO:0000313" key="2">
    <source>
        <dbReference type="EMBL" id="EFB1700142.1"/>
    </source>
</evidence>
<evidence type="ECO:0000313" key="21">
    <source>
        <dbReference type="EMBL" id="STK89141.1"/>
    </source>
</evidence>
<evidence type="ECO:0000313" key="31">
    <source>
        <dbReference type="Proteomes" id="UP000517067"/>
    </source>
</evidence>
<evidence type="ECO:0000313" key="18">
    <source>
        <dbReference type="EMBL" id="OJN39195.1"/>
    </source>
</evidence>
<dbReference type="EMBL" id="DABGKZ010000012">
    <property type="protein sequence ID" value="HAJ5150648.1"/>
    <property type="molecule type" value="Genomic_DNA"/>
</dbReference>
<dbReference type="Proteomes" id="UP000438958">
    <property type="component" value="Unassembled WGS sequence"/>
</dbReference>
<dbReference type="Proteomes" id="UP000475070">
    <property type="component" value="Unassembled WGS sequence"/>
</dbReference>
<dbReference type="EMBL" id="JABUPJ010000006">
    <property type="protein sequence ID" value="NYQ38467.1"/>
    <property type="molecule type" value="Genomic_DNA"/>
</dbReference>
<dbReference type="Proteomes" id="UP000256244">
    <property type="component" value="Chromosome"/>
</dbReference>
<dbReference type="EMBL" id="AATJOC010000020">
    <property type="protein sequence ID" value="EFM0255207.1"/>
    <property type="molecule type" value="Genomic_DNA"/>
</dbReference>
<evidence type="ECO:0000313" key="3">
    <source>
        <dbReference type="EMBL" id="EFB2193492.1"/>
    </source>
</evidence>
<reference evidence="6 32" key="12">
    <citation type="submission" date="2020-04" db="EMBL/GenBank/DDBJ databases">
        <authorList>
            <consortium name="GenomeTrakr network: Whole genome sequencing for foodborne pathogen traceback"/>
        </authorList>
    </citation>
    <scope>NUCLEOTIDE SEQUENCE [LARGE SCALE GENOMIC DNA]</scope>
    <source>
        <strain evidence="4 35">AZ-TG73163</strain>
        <strain evidence="2 36">PSU-1847</strain>
        <strain evidence="6 32">PSU-2464</strain>
    </source>
</reference>
<reference evidence="1 25" key="5">
    <citation type="submission" date="2018-08" db="EMBL/GenBank/DDBJ databases">
        <title>Complete genome sequencing and genomic characterization of five Escherichia coli strains co-producing MCR-1 and ESBLs from different origins in China.</title>
        <authorList>
            <person name="Bai L."/>
        </authorList>
    </citation>
    <scope>NUCLEOTIDE SEQUENCE [LARGE SCALE GENOMIC DNA]</scope>
    <source>
        <strain evidence="1">Cq9</strain>
        <strain evidence="25">cq9</strain>
    </source>
</reference>
<evidence type="ECO:0000313" key="19">
    <source>
        <dbReference type="EMBL" id="RRD73785.1"/>
    </source>
</evidence>
<dbReference type="EMBL" id="AATJOC010000079">
    <property type="protein sequence ID" value="EFM0255882.1"/>
    <property type="molecule type" value="Genomic_DNA"/>
</dbReference>
<dbReference type="EMBL" id="JABFNF010000007">
    <property type="protein sequence ID" value="MBA1886589.1"/>
    <property type="molecule type" value="Genomic_DNA"/>
</dbReference>
<reference evidence="7" key="14">
    <citation type="submission" date="2024-02" db="EMBL/GenBank/DDBJ databases">
        <authorList>
            <consortium name="Clinical and Environmental Microbiology Branch: Whole genome sequencing antimicrobial resistance pathogens in the healthcare setting"/>
        </authorList>
    </citation>
    <scope>NUCLEOTIDE SEQUENCE</scope>
    <source>
        <strain evidence="7">2023CK-00345</strain>
    </source>
</reference>
<evidence type="ECO:0000313" key="26">
    <source>
        <dbReference type="Proteomes" id="UP000271008"/>
    </source>
</evidence>
<evidence type="ECO:0000313" key="13">
    <source>
        <dbReference type="EMBL" id="MSI71800.1"/>
    </source>
</evidence>
<reference evidence="9 27" key="3">
    <citation type="submission" date="2018-04" db="EMBL/GenBank/DDBJ databases">
        <title>Large scale genomics of bovine and human commensal E. coli to reveal the emerging process of EHEC.</title>
        <authorList>
            <person name="Arimizu Y."/>
            <person name="Ogura Y."/>
        </authorList>
    </citation>
    <scope>NUCLEOTIDE SEQUENCE [LARGE SCALE GENOMIC DNA]</scope>
    <source>
        <strain evidence="9 27">ECSC038</strain>
    </source>
</reference>
<evidence type="ECO:0000313" key="16">
    <source>
        <dbReference type="EMBL" id="NYP84969.1"/>
    </source>
</evidence>
<dbReference type="EMBL" id="AASDBN010000066">
    <property type="protein sequence ID" value="EFB1700142.1"/>
    <property type="molecule type" value="Genomic_DNA"/>
</dbReference>
<evidence type="ECO:0000313" key="8">
    <source>
        <dbReference type="EMBL" id="EMM0029251.1"/>
    </source>
</evidence>
<dbReference type="Proteomes" id="UP000184077">
    <property type="component" value="Unassembled WGS sequence"/>
</dbReference>
<reference evidence="28 30" key="7">
    <citation type="journal article" date="2019" name="Nat. Med.">
        <title>A library of human gut bacterial isolates paired with longitudinal multiomics data enables mechanistic microbiome research.</title>
        <authorList>
            <person name="Poyet M."/>
            <person name="Groussin M."/>
            <person name="Gibbons S.M."/>
            <person name="Avila-Pacheco J."/>
            <person name="Jiang X."/>
            <person name="Kearney S.M."/>
            <person name="Perrotta A.R."/>
            <person name="Berdy B."/>
            <person name="Zhao S."/>
            <person name="Lieberman T.D."/>
            <person name="Swanson P.K."/>
            <person name="Smith M."/>
            <person name="Roesemann S."/>
            <person name="Alexander J.E."/>
            <person name="Rich S.A."/>
            <person name="Livny J."/>
            <person name="Vlamakis H."/>
            <person name="Clish C."/>
            <person name="Bullock K."/>
            <person name="Deik A."/>
            <person name="Scott J."/>
            <person name="Pierce K.A."/>
            <person name="Xavier R.J."/>
            <person name="Alm E.J."/>
        </authorList>
    </citation>
    <scope>NUCLEOTIDE SEQUENCE [LARGE SCALE GENOMIC DNA]</scope>
    <source>
        <strain evidence="15 30">BIOML-A112</strain>
        <strain evidence="13 28">BIOML-A382</strain>
    </source>
</reference>
<evidence type="ECO:0000313" key="1">
    <source>
        <dbReference type="EMBL" id="AXO09569.1"/>
    </source>
</evidence>
<reference evidence="3 33" key="8">
    <citation type="submission" date="2019-06" db="EMBL/GenBank/DDBJ databases">
        <authorList>
            <consortium name="NARMS: The National Antimicrobial Resistance Monitoring System"/>
        </authorList>
    </citation>
    <scope>NUCLEOTIDE SEQUENCE [LARGE SCALE GENOMIC DNA]</scope>
    <source>
        <strain evidence="3 33">FSIS11921886</strain>
    </source>
</reference>
<evidence type="ECO:0000313" key="34">
    <source>
        <dbReference type="Proteomes" id="UP000523197"/>
    </source>
</evidence>
<accession>A0A066Q3C6</accession>
<dbReference type="EMBL" id="BFIH01000025">
    <property type="protein sequence ID" value="GCO16779.1"/>
    <property type="molecule type" value="Genomic_DNA"/>
</dbReference>
<dbReference type="EMBL" id="WXKQ01000057">
    <property type="protein sequence ID" value="NAG22209.1"/>
    <property type="molecule type" value="Genomic_DNA"/>
</dbReference>
<evidence type="ECO:0000313" key="22">
    <source>
        <dbReference type="Proteomes" id="UP000184077"/>
    </source>
</evidence>
<evidence type="ECO:0000313" key="32">
    <source>
        <dbReference type="Proteomes" id="UP000519182"/>
    </source>
</evidence>
<dbReference type="EMBL" id="ABLFQU030000243">
    <property type="protein sequence ID" value="EMM0029251.1"/>
    <property type="molecule type" value="Genomic_DNA"/>
</dbReference>
<dbReference type="EMBL" id="ABLFQU030000016">
    <property type="protein sequence ID" value="EMM0025400.1"/>
    <property type="molecule type" value="Genomic_DNA"/>
</dbReference>
<evidence type="ECO:0000313" key="36">
    <source>
        <dbReference type="Proteomes" id="UP000533284"/>
    </source>
</evidence>
<evidence type="ECO:0000313" key="14">
    <source>
        <dbReference type="EMBL" id="MXJ06904.1"/>
    </source>
</evidence>
<evidence type="ECO:0000313" key="33">
    <source>
        <dbReference type="Proteomes" id="UP000519859"/>
    </source>
</evidence>
<dbReference type="AlphaFoldDB" id="A0A066Q3C6"/>
<gene>
    <name evidence="18" type="ORF">BK300_07060</name>
    <name evidence="4" type="ORF">C719_004458</name>
    <name evidence="5" type="ORF">C719_005181</name>
    <name evidence="1" type="ORF">DS732_26260</name>
    <name evidence="19" type="ORF">EIA08_18535</name>
    <name evidence="9" type="ORF">ExPECSC038_00865</name>
    <name evidence="3" type="ORF">FIJ20_14835</name>
    <name evidence="2" type="ORF">FJQ40_22640</name>
    <name evidence="17" type="ORF">G4A38_07540</name>
    <name evidence="16" type="ORF">G4A47_06930</name>
    <name evidence="13" type="ORF">GKF66_24010</name>
    <name evidence="14" type="ORF">GRW24_00065</name>
    <name evidence="15" type="ORF">GUC01_24945</name>
    <name evidence="6" type="ORF">HEP34_000560</name>
    <name evidence="12" type="ORF">HLX92_10445</name>
    <name evidence="10" type="ORF">HLZ50_11480</name>
    <name evidence="11" type="ORF">HLZ50_26465</name>
    <name evidence="20" type="ORF">NCTC7928_04773</name>
    <name evidence="21" type="ORF">NCTC8603_03638</name>
    <name evidence="7" type="ORF">P6223_001935</name>
    <name evidence="8" type="ORF">P6223_006025</name>
</gene>
<evidence type="ECO:0000313" key="27">
    <source>
        <dbReference type="Proteomes" id="UP000300926"/>
    </source>
</evidence>
<evidence type="ECO:0000313" key="12">
    <source>
        <dbReference type="EMBL" id="MBA1886589.1"/>
    </source>
</evidence>
<reference evidence="23 24" key="4">
    <citation type="submission" date="2018-06" db="EMBL/GenBank/DDBJ databases">
        <authorList>
            <consortium name="Pathogen Informatics"/>
            <person name="Doyle S."/>
        </authorList>
    </citation>
    <scope>NUCLEOTIDE SEQUENCE [LARGE SCALE GENOMIC DNA]</scope>
    <source>
        <strain evidence="20 23">NCTC7928</strain>
        <strain evidence="21 24">NCTC8603</strain>
    </source>
</reference>
<evidence type="ECO:0000313" key="4">
    <source>
        <dbReference type="EMBL" id="EFM0255207.1"/>
    </source>
</evidence>
<evidence type="ECO:0000313" key="15">
    <source>
        <dbReference type="EMBL" id="NAG22209.1"/>
    </source>
</evidence>
<dbReference type="GeneID" id="89518513"/>
<dbReference type="EMBL" id="AASDFP010000030">
    <property type="protein sequence ID" value="EFB2193492.1"/>
    <property type="molecule type" value="Genomic_DNA"/>
</dbReference>
<reference evidence="18 22" key="1">
    <citation type="submission" date="2016-10" db="EMBL/GenBank/DDBJ databases">
        <title>Comprehensive resistome analysis reveals the prevalence of NDM and MCR-1 in Chinese poultry production.</title>
        <authorList>
            <person name="Wang Y."/>
            <person name="Zhang R."/>
            <person name="Li J."/>
            <person name="Wu Z."/>
            <person name="Wenjuan Y."/>
            <person name="Schwarz S."/>
            <person name="Tyrrell J."/>
            <person name="Zheng Y."/>
            <person name="Wang S."/>
            <person name="Shen Z."/>
            <person name="Liu Z."/>
            <person name="Lei L."/>
            <person name="Li M."/>
            <person name="Zhang Q."/>
            <person name="Wu C."/>
            <person name="Zhang Q."/>
            <person name="Wu Y."/>
            <person name="Walsh T."/>
            <person name="Shen J."/>
        </authorList>
    </citation>
    <scope>NUCLEOTIDE SEQUENCE [LARGE SCALE GENOMIC DNA]</scope>
    <source>
        <strain evidence="18 22">574</strain>
    </source>
</reference>
<dbReference type="Proteomes" id="UP000527548">
    <property type="component" value="Unassembled WGS sequence"/>
</dbReference>
<reference evidence="14 29" key="10">
    <citation type="submission" date="2019-12" db="EMBL/GenBank/DDBJ databases">
        <title>Enteriobacteria Tanzani isolates_10434.</title>
        <authorList>
            <person name="Subbiah M."/>
            <person name="Call D."/>
        </authorList>
    </citation>
    <scope>NUCLEOTIDE SEQUENCE [LARGE SCALE GENOMIC DNA]</scope>
    <source>
        <strain evidence="14 29">10434wG3</strain>
    </source>
</reference>
<evidence type="ECO:0000313" key="24">
    <source>
        <dbReference type="Proteomes" id="UP000255153"/>
    </source>
</evidence>
<organism evidence="10">
    <name type="scientific">Escherichia coli</name>
    <dbReference type="NCBI Taxonomy" id="562"/>
    <lineage>
        <taxon>Bacteria</taxon>
        <taxon>Pseudomonadati</taxon>
        <taxon>Pseudomonadota</taxon>
        <taxon>Gammaproteobacteria</taxon>
        <taxon>Enterobacterales</taxon>
        <taxon>Enterobacteriaceae</taxon>
        <taxon>Escherichia</taxon>
    </lineage>
</organism>
<reference evidence="16 31" key="11">
    <citation type="journal article" date="2020" name="J. Appl. Microbiol.">
        <title>Genetic characterization of Shigatoxigenic and enteropathogenic Escherichia coli O80:H2 from diarrheic and septicemic calves and relatedness to human Shigatoxigenic E. coli O80:H2.</title>
        <authorList>
            <person name="Habets A."/>
            <person name="Crombe F."/>
            <person name="Nakamura K."/>
            <person name="Guerin V."/>
            <person name="De Rauw K."/>
            <person name="Pierard D."/>
            <person name="Saulmont M."/>
            <person name="Hayashi T."/>
            <person name="Mainil J.G."/>
            <person name="Thiry D."/>
        </authorList>
    </citation>
    <scope>NUCLEOTIDE SEQUENCE [LARGE SCALE GENOMIC DNA]</scope>
    <source>
        <strain evidence="17">EH3306</strain>
        <strain evidence="16 31">EH3307</strain>
    </source>
</reference>
<reference evidence="19 26" key="6">
    <citation type="submission" date="2018-11" db="EMBL/GenBank/DDBJ databases">
        <title>Enterobacteriaceae from Patient.</title>
        <authorList>
            <person name="Shen C."/>
            <person name="Yang Y."/>
            <person name="Tian G."/>
        </authorList>
    </citation>
    <scope>NUCLEOTIDE SEQUENCE [LARGE SCALE GENOMIC DNA]</scope>
    <source>
        <strain evidence="19 26">GBGD28</strain>
    </source>
</reference>
<evidence type="ECO:0000313" key="5">
    <source>
        <dbReference type="EMBL" id="EFM0255882.1"/>
    </source>
</evidence>
<evidence type="ECO:0000313" key="11">
    <source>
        <dbReference type="EMBL" id="HAJ5153495.1"/>
    </source>
</evidence>
<dbReference type="Proteomes" id="UP000271008">
    <property type="component" value="Unassembled WGS sequence"/>
</dbReference>
<evidence type="ECO:0000313" key="29">
    <source>
        <dbReference type="Proteomes" id="UP000447081"/>
    </source>
</evidence>
<name>A0A066Q3C6_ECOLX</name>
<dbReference type="EMBL" id="RQTU01000021">
    <property type="protein sequence ID" value="RRD73785.1"/>
    <property type="molecule type" value="Genomic_DNA"/>
</dbReference>
<dbReference type="Proteomes" id="UP000447081">
    <property type="component" value="Unassembled WGS sequence"/>
</dbReference>
<dbReference type="Proteomes" id="UP000540485">
    <property type="component" value="Unassembled WGS sequence"/>
</dbReference>
<dbReference type="EMBL" id="CP031546">
    <property type="protein sequence ID" value="AXO09569.1"/>
    <property type="molecule type" value="Genomic_DNA"/>
</dbReference>
<evidence type="ECO:0000313" key="25">
    <source>
        <dbReference type="Proteomes" id="UP000256244"/>
    </source>
</evidence>
<dbReference type="Proteomes" id="UP000840371">
    <property type="component" value="Unassembled WGS sequence"/>
</dbReference>
<dbReference type="EMBL" id="UGAB01000002">
    <property type="protein sequence ID" value="STF44051.1"/>
    <property type="molecule type" value="Genomic_DNA"/>
</dbReference>
<dbReference type="EMBL" id="WKUE01000068">
    <property type="protein sequence ID" value="MSI71800.1"/>
    <property type="molecule type" value="Genomic_DNA"/>
</dbReference>
<evidence type="ECO:0000313" key="30">
    <source>
        <dbReference type="Proteomes" id="UP000475070"/>
    </source>
</evidence>
<dbReference type="Proteomes" id="UP000255153">
    <property type="component" value="Unassembled WGS sequence"/>
</dbReference>
<evidence type="ECO:0000313" key="10">
    <source>
        <dbReference type="EMBL" id="HAJ5150648.1"/>
    </source>
</evidence>
<dbReference type="EMBL" id="WUIG01000001">
    <property type="protein sequence ID" value="MXJ06904.1"/>
    <property type="molecule type" value="Genomic_DNA"/>
</dbReference>
<dbReference type="Proteomes" id="UP000517067">
    <property type="component" value="Unassembled WGS sequence"/>
</dbReference>
<dbReference type="Proteomes" id="UP000300926">
    <property type="component" value="Unassembled WGS sequence"/>
</dbReference>
<sequence length="123" mass="13623">MRENAEMALSSAIGEQVAKIAGAVWIHNLHSTGEEKMAIQTPEGRTITTSLKPSDVCDLICAFMYPAMRTVHGDKWKLATTAEFDMWLNNDGMLTDYGITKWQMLVSHIANAIDHVGYGDAKH</sequence>
<dbReference type="EMBL" id="MOHC01000012">
    <property type="protein sequence ID" value="OJN39195.1"/>
    <property type="molecule type" value="Genomic_DNA"/>
</dbReference>
<evidence type="ECO:0000313" key="28">
    <source>
        <dbReference type="Proteomes" id="UP000438958"/>
    </source>
</evidence>
<evidence type="ECO:0000313" key="23">
    <source>
        <dbReference type="Proteomes" id="UP000254877"/>
    </source>
</evidence>
<evidence type="ECO:0000313" key="6">
    <source>
        <dbReference type="EMBL" id="EFM1444284.1"/>
    </source>
</evidence>
<evidence type="ECO:0000313" key="35">
    <source>
        <dbReference type="Proteomes" id="UP000527548"/>
    </source>
</evidence>
<dbReference type="Proteomes" id="UP000519182">
    <property type="component" value="Unassembled WGS sequence"/>
</dbReference>
<dbReference type="EMBL" id="JABUPU010000007">
    <property type="protein sequence ID" value="NYP84969.1"/>
    <property type="molecule type" value="Genomic_DNA"/>
</dbReference>
<dbReference type="EMBL" id="UGEE01000003">
    <property type="protein sequence ID" value="STK89141.1"/>
    <property type="molecule type" value="Genomic_DNA"/>
</dbReference>
<reference evidence="10" key="2">
    <citation type="journal article" date="2018" name="Genome Biol.">
        <title>SKESA: strategic k-mer extension for scrupulous assemblies.</title>
        <authorList>
            <person name="Souvorov A."/>
            <person name="Agarwala R."/>
            <person name="Lipman D.J."/>
        </authorList>
    </citation>
    <scope>NUCLEOTIDE SEQUENCE [LARGE SCALE GENOMIC DNA]</scope>
    <source>
        <strain>ecoli[ST-219]</strain>
        <strain evidence="10">Ecoli[ST-219]</strain>
    </source>
</reference>
<protein>
    <submittedName>
        <fullName evidence="20 21">Prophage protein</fullName>
    </submittedName>
</protein>
<proteinExistence type="predicted"/>
<reference evidence="10" key="9">
    <citation type="submission" date="2019-11" db="EMBL/GenBank/DDBJ databases">
        <authorList>
            <consortium name="NCBI Pathogen Detection Project"/>
        </authorList>
    </citation>
    <scope>NUCLEOTIDE SEQUENCE</scope>
    <source>
        <strain evidence="10">Ecoli[ST-219]</strain>
    </source>
</reference>
<reference evidence="12 34" key="13">
    <citation type="submission" date="2020-05" db="EMBL/GenBank/DDBJ databases">
        <title>Epidemiological investigations into extended-spectrum beta-lactam resistant Escherichia coli ST457 carried by Australian Silver gulls identified clonal lineages that cause ExPEC disease.</title>
        <authorList>
            <person name="Nesporova K."/>
            <person name="Wyrsch E.R."/>
            <person name="Valcek A."/>
            <person name="Bitar I."/>
            <person name="Chaw K."/>
            <person name="Harris P."/>
            <person name="Hrabak J."/>
            <person name="Djordjevic S.P."/>
            <person name="Dolejska M."/>
        </authorList>
    </citation>
    <scope>NUCLEOTIDE SEQUENCE [LARGE SCALE GENOMIC DNA]</scope>
    <source>
        <strain evidence="12 34">CE1966</strain>
    </source>
</reference>
<evidence type="ECO:0000313" key="9">
    <source>
        <dbReference type="EMBL" id="GCO16779.1"/>
    </source>
</evidence>
<dbReference type="Proteomes" id="UP000523197">
    <property type="component" value="Unassembled WGS sequence"/>
</dbReference>